<dbReference type="InterPro" id="IPR026845">
    <property type="entry name" value="NXPH/NXPE"/>
</dbReference>
<dbReference type="Pfam" id="PF06312">
    <property type="entry name" value="Neurexophilin"/>
    <property type="match status" value="1"/>
</dbReference>
<name>A0ABR3NX56_9TELE</name>
<dbReference type="SUPFAM" id="SSF81296">
    <property type="entry name" value="E set domains"/>
    <property type="match status" value="1"/>
</dbReference>
<evidence type="ECO:0000313" key="2">
    <source>
        <dbReference type="Proteomes" id="UP001558613"/>
    </source>
</evidence>
<proteinExistence type="predicted"/>
<evidence type="ECO:0008006" key="3">
    <source>
        <dbReference type="Google" id="ProtNLM"/>
    </source>
</evidence>
<comment type="caution">
    <text evidence="1">The sequence shown here is derived from an EMBL/GenBank/DDBJ whole genome shotgun (WGS) entry which is preliminary data.</text>
</comment>
<dbReference type="PANTHER" id="PTHR16165:SF23">
    <property type="entry name" value="NEUREXOPHILIN AND PC-ESTERASE DOMAIN FAMILY, MEMBER 5"/>
    <property type="match status" value="1"/>
</dbReference>
<keyword evidence="2" id="KW-1185">Reference proteome</keyword>
<evidence type="ECO:0000313" key="1">
    <source>
        <dbReference type="EMBL" id="KAL1281356.1"/>
    </source>
</evidence>
<dbReference type="InterPro" id="IPR013783">
    <property type="entry name" value="Ig-like_fold"/>
</dbReference>
<organism evidence="1 2">
    <name type="scientific">Cirrhinus molitorella</name>
    <name type="common">mud carp</name>
    <dbReference type="NCBI Taxonomy" id="172907"/>
    <lineage>
        <taxon>Eukaryota</taxon>
        <taxon>Metazoa</taxon>
        <taxon>Chordata</taxon>
        <taxon>Craniata</taxon>
        <taxon>Vertebrata</taxon>
        <taxon>Euteleostomi</taxon>
        <taxon>Actinopterygii</taxon>
        <taxon>Neopterygii</taxon>
        <taxon>Teleostei</taxon>
        <taxon>Ostariophysi</taxon>
        <taxon>Cypriniformes</taxon>
        <taxon>Cyprinidae</taxon>
        <taxon>Labeoninae</taxon>
        <taxon>Labeonini</taxon>
        <taxon>Cirrhinus</taxon>
    </lineage>
</organism>
<dbReference type="InterPro" id="IPR014756">
    <property type="entry name" value="Ig_E-set"/>
</dbReference>
<dbReference type="PANTHER" id="PTHR16165">
    <property type="entry name" value="NXPE FAMILY MEMBER"/>
    <property type="match status" value="1"/>
</dbReference>
<gene>
    <name evidence="1" type="ORF">QQF64_000159</name>
</gene>
<dbReference type="EMBL" id="JAYMGO010000001">
    <property type="protein sequence ID" value="KAL1281356.1"/>
    <property type="molecule type" value="Genomic_DNA"/>
</dbReference>
<protein>
    <recommendedName>
        <fullName evidence="3">NXPE family member 3-like</fullName>
    </recommendedName>
</protein>
<reference evidence="1 2" key="1">
    <citation type="submission" date="2023-09" db="EMBL/GenBank/DDBJ databases">
        <authorList>
            <person name="Wang M."/>
        </authorList>
    </citation>
    <scope>NUCLEOTIDE SEQUENCE [LARGE SCALE GENOMIC DNA]</scope>
    <source>
        <strain evidence="1">GT-2023</strain>
        <tissue evidence="1">Liver</tissue>
    </source>
</reference>
<dbReference type="Gene3D" id="2.60.40.10">
    <property type="entry name" value="Immunoglobulins"/>
    <property type="match status" value="1"/>
</dbReference>
<sequence length="270" mass="30892">MEFVVNNILVLTQALWALNGGTHIKQFQLPRPKPVPQNNNSSIISASDMGISDEEWDRLQKAMDWPIPDQITNLNQSTSPVHSSFSIVGLKESYKVGEKISVTITARDHNKNQKRYGGDFFKAKLFNSKLKASVYGEVVDHRNGTYSVAFLLLWEGQAQVFVRLEHSSEVVQIIKKYRDSSFPRSHYIGYFEGLGPNKTRIYEVMECNLKWGPDGSWKKGNCCCEYKDIKTGTMWQCERPKTLSCDKLVHHSLGHLENPLNMFEQQLFSK</sequence>
<dbReference type="Proteomes" id="UP001558613">
    <property type="component" value="Unassembled WGS sequence"/>
</dbReference>
<accession>A0ABR3NX56</accession>